<keyword evidence="3" id="KW-1185">Reference proteome</keyword>
<keyword evidence="1" id="KW-1133">Transmembrane helix</keyword>
<dbReference type="Proteomes" id="UP000183918">
    <property type="component" value="Unassembled WGS sequence"/>
</dbReference>
<evidence type="ECO:0000256" key="1">
    <source>
        <dbReference type="SAM" id="Phobius"/>
    </source>
</evidence>
<keyword evidence="1" id="KW-0472">Membrane</keyword>
<protein>
    <submittedName>
        <fullName evidence="2">Uncharacterized protein</fullName>
    </submittedName>
</protein>
<dbReference type="AlphaFoldDB" id="A0A1H3JF44"/>
<organism evidence="2 3">
    <name type="scientific">Lachnobacterium bovis DSM 14045</name>
    <dbReference type="NCBI Taxonomy" id="1122142"/>
    <lineage>
        <taxon>Bacteria</taxon>
        <taxon>Bacillati</taxon>
        <taxon>Bacillota</taxon>
        <taxon>Clostridia</taxon>
        <taxon>Lachnospirales</taxon>
        <taxon>Lachnospiraceae</taxon>
        <taxon>Lachnobacterium</taxon>
    </lineage>
</organism>
<name>A0A1H3JF44_9FIRM</name>
<proteinExistence type="predicted"/>
<gene>
    <name evidence="2" type="ORF">SAMN02910414_01434</name>
</gene>
<dbReference type="STRING" id="1122142.SAMN02910414_01434"/>
<dbReference type="OrthoDB" id="2069427at2"/>
<dbReference type="RefSeq" id="WP_074717511.1">
    <property type="nucleotide sequence ID" value="NZ_FNPG01000016.1"/>
</dbReference>
<feature type="transmembrane region" description="Helical" evidence="1">
    <location>
        <begin position="12"/>
        <end position="29"/>
    </location>
</feature>
<keyword evidence="1" id="KW-0812">Transmembrane</keyword>
<sequence>MKKKLTRFLKKNIILLVFTVVIFMITYLICANSYKLFAYFEYKDEVKKSTVKNHKVLSCDFNKVNVKKTKDGNYILIDDKKDRSFDLISKNEIGSYSYETQGKYVLKYPESFASQRSKIIKKYEYDIFNLDKKKITQKIDLKSLLNKYCGDCFWTDDDIKENVVVYSANGKPYITAGKVNSTKVGLYYPAYFFKDSTVEDNIPSMHGYSYDTAKANSWIENKFYTQVTYGGLYISLDQRDIIKTLFYYAENMRNVFQKVGTNNSKLNPNDVKYNFIYNKIAARNNPYENMKKYPNIWKYRDGIVSEDYSEDYYKNASIMDKISTANGVNLSVGTDYSNPFCKSKIEFYSSGLTPNMTNLFKKYPELKKYVGVKGKKITLFDHDLENDDQVLQLFTPEGKPLSFAGVKDDKVGEITGVADYCQKMKAYNEAHLADDKQN</sequence>
<evidence type="ECO:0000313" key="2">
    <source>
        <dbReference type="EMBL" id="SDY38603.1"/>
    </source>
</evidence>
<evidence type="ECO:0000313" key="3">
    <source>
        <dbReference type="Proteomes" id="UP000183918"/>
    </source>
</evidence>
<reference evidence="2 3" key="1">
    <citation type="submission" date="2016-10" db="EMBL/GenBank/DDBJ databases">
        <authorList>
            <person name="de Groot N.N."/>
        </authorList>
    </citation>
    <scope>NUCLEOTIDE SEQUENCE [LARGE SCALE GENOMIC DNA]</scope>
    <source>
        <strain evidence="2 3">DSM 14045</strain>
    </source>
</reference>
<dbReference type="EMBL" id="FNPG01000016">
    <property type="protein sequence ID" value="SDY38603.1"/>
    <property type="molecule type" value="Genomic_DNA"/>
</dbReference>
<accession>A0A1H3JF44</accession>